<dbReference type="GO" id="GO:0070403">
    <property type="term" value="F:NAD+ binding"/>
    <property type="evidence" value="ECO:0007669"/>
    <property type="project" value="InterPro"/>
</dbReference>
<organism evidence="4">
    <name type="scientific">marine sediment metagenome</name>
    <dbReference type="NCBI Taxonomy" id="412755"/>
    <lineage>
        <taxon>unclassified sequences</taxon>
        <taxon>metagenomes</taxon>
        <taxon>ecological metagenomes</taxon>
    </lineage>
</organism>
<accession>A0A0F9NJP6</accession>
<dbReference type="Pfam" id="PF00725">
    <property type="entry name" value="3HCDH"/>
    <property type="match status" value="1"/>
</dbReference>
<evidence type="ECO:0000313" key="4">
    <source>
        <dbReference type="EMBL" id="KKN12212.1"/>
    </source>
</evidence>
<dbReference type="InterPro" id="IPR006108">
    <property type="entry name" value="3HC_DH_C"/>
</dbReference>
<dbReference type="GO" id="GO:0006631">
    <property type="term" value="P:fatty acid metabolic process"/>
    <property type="evidence" value="ECO:0007669"/>
    <property type="project" value="InterPro"/>
</dbReference>
<dbReference type="Pfam" id="PF02737">
    <property type="entry name" value="3HCDH_N"/>
    <property type="match status" value="1"/>
</dbReference>
<dbReference type="SUPFAM" id="SSF48179">
    <property type="entry name" value="6-phosphogluconate dehydrogenase C-terminal domain-like"/>
    <property type="match status" value="1"/>
</dbReference>
<evidence type="ECO:0000256" key="1">
    <source>
        <dbReference type="ARBA" id="ARBA00023002"/>
    </source>
</evidence>
<dbReference type="SUPFAM" id="SSF51735">
    <property type="entry name" value="NAD(P)-binding Rossmann-fold domains"/>
    <property type="match status" value="1"/>
</dbReference>
<dbReference type="PANTHER" id="PTHR48075:SF5">
    <property type="entry name" value="3-HYDROXYBUTYRYL-COA DEHYDROGENASE"/>
    <property type="match status" value="1"/>
</dbReference>
<protein>
    <recommendedName>
        <fullName evidence="5">3-hydroxyacyl-CoA dehydrogenase NAD binding domain-containing protein</fullName>
    </recommendedName>
</protein>
<reference evidence="4" key="1">
    <citation type="journal article" date="2015" name="Nature">
        <title>Complex archaea that bridge the gap between prokaryotes and eukaryotes.</title>
        <authorList>
            <person name="Spang A."/>
            <person name="Saw J.H."/>
            <person name="Jorgensen S.L."/>
            <person name="Zaremba-Niedzwiedzka K."/>
            <person name="Martijn J."/>
            <person name="Lind A.E."/>
            <person name="van Eijk R."/>
            <person name="Schleper C."/>
            <person name="Guy L."/>
            <person name="Ettema T.J."/>
        </authorList>
    </citation>
    <scope>NUCLEOTIDE SEQUENCE</scope>
</reference>
<dbReference type="InterPro" id="IPR036291">
    <property type="entry name" value="NAD(P)-bd_dom_sf"/>
</dbReference>
<proteinExistence type="predicted"/>
<dbReference type="Gene3D" id="1.10.1040.50">
    <property type="match status" value="1"/>
</dbReference>
<evidence type="ECO:0000259" key="3">
    <source>
        <dbReference type="Pfam" id="PF02737"/>
    </source>
</evidence>
<name>A0A0F9NJP6_9ZZZZ</name>
<feature type="domain" description="3-hydroxyacyl-CoA dehydrogenase C-terminal" evidence="2">
    <location>
        <begin position="200"/>
        <end position="296"/>
    </location>
</feature>
<dbReference type="AlphaFoldDB" id="A0A0F9NJP6"/>
<sequence>MTEINQKSVSNITILGAGLMGHNIGQIALMAGYNVTLVDIKDEFIDNGASKIEEGLKRIEAKRTLGEGVATSALMQKLTTSTDLAAAVKDADFVIEAVVEKMDVKKDVFKTCDENAPAHCILATNTSTMSITEIATATKREDKVIGMHFFNPPILMRLVEIIAGEKSSEEAMNIGVELGKALPCLRGKRFVPKVLKDRPGFIVNRVNAPVSIFISWVFDQAAEKGISWNQIDGDAGSLMPMGPCELSDYVGIDTMLHAGNYYAETLSPDFKPGKVITQMVEENKLGRKTGQGFYNWKENLTPKGRPKIDKSTKAGLFSVETSMAIMLNESCRLLEEGVVTGFKIIDDANMAGMNTPGPFGAGKNQYEKWSQMLEEVADKIGKEYLRPCELMKTGGFIKMRR</sequence>
<dbReference type="InterPro" id="IPR008927">
    <property type="entry name" value="6-PGluconate_DH-like_C_sf"/>
</dbReference>
<feature type="domain" description="3-hydroxyacyl-CoA dehydrogenase NAD binding" evidence="3">
    <location>
        <begin position="11"/>
        <end position="181"/>
    </location>
</feature>
<dbReference type="GO" id="GO:0016616">
    <property type="term" value="F:oxidoreductase activity, acting on the CH-OH group of donors, NAD or NADP as acceptor"/>
    <property type="evidence" value="ECO:0007669"/>
    <property type="project" value="InterPro"/>
</dbReference>
<dbReference type="PANTHER" id="PTHR48075">
    <property type="entry name" value="3-HYDROXYACYL-COA DEHYDROGENASE FAMILY PROTEIN"/>
    <property type="match status" value="1"/>
</dbReference>
<dbReference type="EMBL" id="LAZR01004054">
    <property type="protein sequence ID" value="KKN12212.1"/>
    <property type="molecule type" value="Genomic_DNA"/>
</dbReference>
<dbReference type="InterPro" id="IPR006176">
    <property type="entry name" value="3-OHacyl-CoA_DH_NAD-bd"/>
</dbReference>
<dbReference type="Gene3D" id="3.40.50.720">
    <property type="entry name" value="NAD(P)-binding Rossmann-like Domain"/>
    <property type="match status" value="1"/>
</dbReference>
<gene>
    <name evidence="4" type="ORF">LCGC14_1018740</name>
</gene>
<evidence type="ECO:0000259" key="2">
    <source>
        <dbReference type="Pfam" id="PF00725"/>
    </source>
</evidence>
<dbReference type="FunFam" id="3.40.50.720:FF:000009">
    <property type="entry name" value="Fatty oxidation complex, alpha subunit"/>
    <property type="match status" value="1"/>
</dbReference>
<evidence type="ECO:0008006" key="5">
    <source>
        <dbReference type="Google" id="ProtNLM"/>
    </source>
</evidence>
<keyword evidence="1" id="KW-0560">Oxidoreductase</keyword>
<comment type="caution">
    <text evidence="4">The sequence shown here is derived from an EMBL/GenBank/DDBJ whole genome shotgun (WGS) entry which is preliminary data.</text>
</comment>